<evidence type="ECO:0000313" key="4">
    <source>
        <dbReference type="EMBL" id="PZR83830.1"/>
    </source>
</evidence>
<dbReference type="PANTHER" id="PTHR43364">
    <property type="entry name" value="NADH-SPECIFIC METHYLGLYOXAL REDUCTASE-RELATED"/>
    <property type="match status" value="1"/>
</dbReference>
<sequence length="318" mass="34058">MGELLRRTLGRSGIEVPVVGVGCNNFGGRIDAARSERVIQAALDEGVAFFDTADIYSDGRSEQIIGRALRGQRHQAVIATKFGGPMGPQRTGGSRRWAMEAVEDSLRRLATDHIDLYQHHFFDDSVGQEETLGALSDLVTAGKVRAIGCSNYNGEQIDEADAIATEHGWAHYVTAQNHYSLLERREVEDSVTPACARHGMGILPYFPLASGLLTGKYARGTAPPAGSRLGNDAGRGQKLMTDANFDIVEALDRFARERGITLLDVAIGGLAAQPHVVSVIAGATTPQQVAANARAGRWVPTTADGEEIDRITARKAVA</sequence>
<dbReference type="InterPro" id="IPR020471">
    <property type="entry name" value="AKR"/>
</dbReference>
<evidence type="ECO:0000313" key="3">
    <source>
        <dbReference type="EMBL" id="MBJ7596026.1"/>
    </source>
</evidence>
<evidence type="ECO:0000313" key="6">
    <source>
        <dbReference type="Proteomes" id="UP000606991"/>
    </source>
</evidence>
<dbReference type="InterPro" id="IPR023210">
    <property type="entry name" value="NADP_OxRdtase_dom"/>
</dbReference>
<keyword evidence="1" id="KW-0560">Oxidoreductase</keyword>
<dbReference type="FunFam" id="3.20.20.100:FF:000004">
    <property type="entry name" value="Oxidoreductase, aldo/keto reductase"/>
    <property type="match status" value="1"/>
</dbReference>
<organism evidence="4 5">
    <name type="scientific">Candidatus Aeolococcus gillhamiae</name>
    <dbReference type="NCBI Taxonomy" id="3127015"/>
    <lineage>
        <taxon>Bacteria</taxon>
        <taxon>Bacillati</taxon>
        <taxon>Candidatus Dormiibacterota</taxon>
        <taxon>Candidatus Dormibacteria</taxon>
        <taxon>Candidatus Aeolococcales</taxon>
        <taxon>Candidatus Aeolococcaceae</taxon>
        <taxon>Candidatus Aeolococcus</taxon>
    </lineage>
</organism>
<reference evidence="4 5" key="1">
    <citation type="journal article" date="2017" name="Nature">
        <title>Atmospheric trace gases support primary production in Antarctic desert surface soil.</title>
        <authorList>
            <person name="Ji M."/>
            <person name="Greening C."/>
            <person name="Vanwonterghem I."/>
            <person name="Carere C.R."/>
            <person name="Bay S.K."/>
            <person name="Steen J.A."/>
            <person name="Montgomery K."/>
            <person name="Lines T."/>
            <person name="Beardall J."/>
            <person name="van Dorst J."/>
            <person name="Snape I."/>
            <person name="Stott M.B."/>
            <person name="Hugenholtz P."/>
            <person name="Ferrari B.C."/>
        </authorList>
    </citation>
    <scope>NUCLEOTIDE SEQUENCE [LARGE SCALE GENOMIC DNA]</scope>
    <source>
        <strain evidence="4">RRmetagenome_bin12</strain>
    </source>
</reference>
<evidence type="ECO:0000256" key="1">
    <source>
        <dbReference type="ARBA" id="ARBA00023002"/>
    </source>
</evidence>
<dbReference type="AlphaFoldDB" id="A0A2W5ZEI8"/>
<dbReference type="PRINTS" id="PR00069">
    <property type="entry name" value="ALDKETRDTASE"/>
</dbReference>
<dbReference type="Proteomes" id="UP000606991">
    <property type="component" value="Unassembled WGS sequence"/>
</dbReference>
<accession>A0A934K4A0</accession>
<proteinExistence type="predicted"/>
<dbReference type="Gene3D" id="3.20.20.100">
    <property type="entry name" value="NADP-dependent oxidoreductase domain"/>
    <property type="match status" value="1"/>
</dbReference>
<reference evidence="3 6" key="3">
    <citation type="submission" date="2020-10" db="EMBL/GenBank/DDBJ databases">
        <title>Ca. Dormibacterota MAGs.</title>
        <authorList>
            <person name="Montgomery K."/>
        </authorList>
    </citation>
    <scope>NUCLEOTIDE SEQUENCE [LARGE SCALE GENOMIC DNA]</scope>
    <source>
        <strain evidence="3">SC8812_S17_18</strain>
    </source>
</reference>
<comment type="caution">
    <text evidence="4">The sequence shown here is derived from an EMBL/GenBank/DDBJ whole genome shotgun (WGS) entry which is preliminary data.</text>
</comment>
<feature type="domain" description="NADP-dependent oxidoreductase" evidence="2">
    <location>
        <begin position="19"/>
        <end position="311"/>
    </location>
</feature>
<protein>
    <submittedName>
        <fullName evidence="4">Aldo/keto reductase</fullName>
    </submittedName>
</protein>
<evidence type="ECO:0000313" key="5">
    <source>
        <dbReference type="Proteomes" id="UP000248724"/>
    </source>
</evidence>
<dbReference type="Proteomes" id="UP000248724">
    <property type="component" value="Unassembled WGS sequence"/>
</dbReference>
<gene>
    <name evidence="4" type="ORF">DLM65_01055</name>
    <name evidence="3" type="ORF">JF886_14440</name>
</gene>
<dbReference type="EMBL" id="QHBU01000022">
    <property type="protein sequence ID" value="PZR83830.1"/>
    <property type="molecule type" value="Genomic_DNA"/>
</dbReference>
<dbReference type="InterPro" id="IPR050523">
    <property type="entry name" value="AKR_Detox_Biosynth"/>
</dbReference>
<dbReference type="PANTHER" id="PTHR43364:SF4">
    <property type="entry name" value="NAD(P)-LINKED OXIDOREDUCTASE SUPERFAMILY PROTEIN"/>
    <property type="match status" value="1"/>
</dbReference>
<accession>A0A2W5ZEI8</accession>
<dbReference type="EMBL" id="JAEKNS010000145">
    <property type="protein sequence ID" value="MBJ7596026.1"/>
    <property type="molecule type" value="Genomic_DNA"/>
</dbReference>
<dbReference type="SUPFAM" id="SSF51430">
    <property type="entry name" value="NAD(P)-linked oxidoreductase"/>
    <property type="match status" value="1"/>
</dbReference>
<dbReference type="GO" id="GO:0016491">
    <property type="term" value="F:oxidoreductase activity"/>
    <property type="evidence" value="ECO:0007669"/>
    <property type="project" value="UniProtKB-KW"/>
</dbReference>
<dbReference type="RefSeq" id="WP_337313681.1">
    <property type="nucleotide sequence ID" value="NZ_JAEKNS010000145.1"/>
</dbReference>
<dbReference type="Pfam" id="PF00248">
    <property type="entry name" value="Aldo_ket_red"/>
    <property type="match status" value="1"/>
</dbReference>
<evidence type="ECO:0000259" key="2">
    <source>
        <dbReference type="Pfam" id="PF00248"/>
    </source>
</evidence>
<dbReference type="InterPro" id="IPR036812">
    <property type="entry name" value="NAD(P)_OxRdtase_dom_sf"/>
</dbReference>
<dbReference type="GO" id="GO:0005829">
    <property type="term" value="C:cytosol"/>
    <property type="evidence" value="ECO:0007669"/>
    <property type="project" value="TreeGrafter"/>
</dbReference>
<name>A0A2W5ZEI8_9BACT</name>
<reference evidence="4" key="2">
    <citation type="submission" date="2018-05" db="EMBL/GenBank/DDBJ databases">
        <authorList>
            <person name="Ferrari B."/>
        </authorList>
    </citation>
    <scope>NUCLEOTIDE SEQUENCE</scope>
    <source>
        <strain evidence="4">RRmetagenome_bin12</strain>
    </source>
</reference>